<organism evidence="6 7">
    <name type="scientific">Jeotgalicoccus halotolerans</name>
    <dbReference type="NCBI Taxonomy" id="157227"/>
    <lineage>
        <taxon>Bacteria</taxon>
        <taxon>Bacillati</taxon>
        <taxon>Bacillota</taxon>
        <taxon>Bacilli</taxon>
        <taxon>Bacillales</taxon>
        <taxon>Staphylococcaceae</taxon>
        <taxon>Jeotgalicoccus</taxon>
    </lineage>
</organism>
<dbReference type="InterPro" id="IPR000551">
    <property type="entry name" value="MerR-type_HTH_dom"/>
</dbReference>
<feature type="domain" description="HTH merR-type" evidence="5">
    <location>
        <begin position="1"/>
        <end position="69"/>
    </location>
</feature>
<name>A0A3E0B018_9STAP</name>
<evidence type="ECO:0000256" key="3">
    <source>
        <dbReference type="ARBA" id="ARBA00023159"/>
    </source>
</evidence>
<dbReference type="Pfam" id="PF13411">
    <property type="entry name" value="MerR_1"/>
    <property type="match status" value="1"/>
</dbReference>
<comment type="caution">
    <text evidence="6">The sequence shown here is derived from an EMBL/GenBank/DDBJ whole genome shotgun (WGS) entry which is preliminary data.</text>
</comment>
<evidence type="ECO:0000256" key="1">
    <source>
        <dbReference type="ARBA" id="ARBA00023015"/>
    </source>
</evidence>
<dbReference type="SUPFAM" id="SSF89082">
    <property type="entry name" value="Antibiotic binding domain of TipA-like multidrug resistance regulators"/>
    <property type="match status" value="1"/>
</dbReference>
<protein>
    <submittedName>
        <fullName evidence="6">MerR family transcriptional regulator</fullName>
    </submittedName>
</protein>
<dbReference type="Gene3D" id="1.10.1660.10">
    <property type="match status" value="1"/>
</dbReference>
<keyword evidence="7" id="KW-1185">Reference proteome</keyword>
<reference evidence="6 7" key="1">
    <citation type="submission" date="2018-08" db="EMBL/GenBank/DDBJ databases">
        <title>Genomic Encyclopedia of Type Strains, Phase IV (KMG-IV): sequencing the most valuable type-strain genomes for metagenomic binning, comparative biology and taxonomic classification.</title>
        <authorList>
            <person name="Goeker M."/>
        </authorList>
    </citation>
    <scope>NUCLEOTIDE SEQUENCE [LARGE SCALE GENOMIC DNA]</scope>
    <source>
        <strain evidence="6 7">DSM 17274</strain>
    </source>
</reference>
<dbReference type="InterPro" id="IPR012925">
    <property type="entry name" value="TipAS_dom"/>
</dbReference>
<dbReference type="EMBL" id="QUMW01000009">
    <property type="protein sequence ID" value="REG25330.1"/>
    <property type="molecule type" value="Genomic_DNA"/>
</dbReference>
<evidence type="ECO:0000313" key="7">
    <source>
        <dbReference type="Proteomes" id="UP000257076"/>
    </source>
</evidence>
<keyword evidence="3" id="KW-0010">Activator</keyword>
<dbReference type="CDD" id="cd01106">
    <property type="entry name" value="HTH_TipAL-Mta"/>
    <property type="match status" value="1"/>
</dbReference>
<dbReference type="InterPro" id="IPR036244">
    <property type="entry name" value="TipA-like_antibiotic-bd"/>
</dbReference>
<keyword evidence="4" id="KW-0804">Transcription</keyword>
<dbReference type="GO" id="GO:0003677">
    <property type="term" value="F:DNA binding"/>
    <property type="evidence" value="ECO:0007669"/>
    <property type="project" value="UniProtKB-KW"/>
</dbReference>
<dbReference type="PANTHER" id="PTHR30204:SF90">
    <property type="entry name" value="HTH-TYPE TRANSCRIPTIONAL ACTIVATOR MTA"/>
    <property type="match status" value="1"/>
</dbReference>
<dbReference type="InterPro" id="IPR047057">
    <property type="entry name" value="MerR_fam"/>
</dbReference>
<gene>
    <name evidence="6" type="ORF">DFR63_0357</name>
</gene>
<dbReference type="Pfam" id="PF07739">
    <property type="entry name" value="TipAS"/>
    <property type="match status" value="1"/>
</dbReference>
<dbReference type="PANTHER" id="PTHR30204">
    <property type="entry name" value="REDOX-CYCLING DRUG-SENSING TRANSCRIPTIONAL ACTIVATOR SOXR"/>
    <property type="match status" value="1"/>
</dbReference>
<sequence>MKIKELAELSGVSVRTLHHYDAIGLLTPETDAVNGYRNYSDEDISRLQQILFFRQLNFKLGQIKDILDSPYYIKREALQMQKAIILKEHARLESIVKLIDKTIKEEKGEIIMTNEEKFEGLDFSQNPYEDEAREKWGSQAVEESKQKLKKMGAKDTEQKFNSIYTELSKVRHMEVDSKEAQALIHEWYEYLNEIGEYTPKMFKELGDMYTEDERFKQNIDKFGEGLAEFMQQAMTVYYENHKK</sequence>
<accession>A0A3E0B018</accession>
<dbReference type="RefSeq" id="WP_115884030.1">
    <property type="nucleotide sequence ID" value="NZ_CBCSHX010000001.1"/>
</dbReference>
<dbReference type="SMART" id="SM00422">
    <property type="entry name" value="HTH_MERR"/>
    <property type="match status" value="1"/>
</dbReference>
<evidence type="ECO:0000256" key="2">
    <source>
        <dbReference type="ARBA" id="ARBA00023125"/>
    </source>
</evidence>
<evidence type="ECO:0000256" key="4">
    <source>
        <dbReference type="ARBA" id="ARBA00023163"/>
    </source>
</evidence>
<dbReference type="Proteomes" id="UP000257076">
    <property type="component" value="Unassembled WGS sequence"/>
</dbReference>
<dbReference type="OrthoDB" id="9814833at2"/>
<evidence type="ECO:0000313" key="6">
    <source>
        <dbReference type="EMBL" id="REG25330.1"/>
    </source>
</evidence>
<dbReference type="InterPro" id="IPR009061">
    <property type="entry name" value="DNA-bd_dom_put_sf"/>
</dbReference>
<dbReference type="PROSITE" id="PS50937">
    <property type="entry name" value="HTH_MERR_2"/>
    <property type="match status" value="1"/>
</dbReference>
<dbReference type="GO" id="GO:0003700">
    <property type="term" value="F:DNA-binding transcription factor activity"/>
    <property type="evidence" value="ECO:0007669"/>
    <property type="project" value="InterPro"/>
</dbReference>
<dbReference type="PRINTS" id="PR00040">
    <property type="entry name" value="HTHMERR"/>
</dbReference>
<proteinExistence type="predicted"/>
<dbReference type="Gene3D" id="1.10.490.50">
    <property type="entry name" value="Antibiotic binding domain of TipA-like multidrug resistance regulators"/>
    <property type="match status" value="1"/>
</dbReference>
<evidence type="ECO:0000259" key="5">
    <source>
        <dbReference type="PROSITE" id="PS50937"/>
    </source>
</evidence>
<dbReference type="SUPFAM" id="SSF46955">
    <property type="entry name" value="Putative DNA-binding domain"/>
    <property type="match status" value="1"/>
</dbReference>
<keyword evidence="1" id="KW-0805">Transcription regulation</keyword>
<keyword evidence="2" id="KW-0238">DNA-binding</keyword>
<dbReference type="AlphaFoldDB" id="A0A3E0B018"/>